<dbReference type="Proteomes" id="UP001501352">
    <property type="component" value="Unassembled WGS sequence"/>
</dbReference>
<evidence type="ECO:0000313" key="2">
    <source>
        <dbReference type="Proteomes" id="UP001501352"/>
    </source>
</evidence>
<name>A0ABN1GFP6_9CAUL</name>
<comment type="caution">
    <text evidence="1">The sequence shown here is derived from an EMBL/GenBank/DDBJ whole genome shotgun (WGS) entry which is preliminary data.</text>
</comment>
<dbReference type="EMBL" id="BAAAGA010000001">
    <property type="protein sequence ID" value="GAA0610606.1"/>
    <property type="molecule type" value="Genomic_DNA"/>
</dbReference>
<gene>
    <name evidence="1" type="ORF">GCM10009422_01780</name>
</gene>
<dbReference type="RefSeq" id="WP_343788948.1">
    <property type="nucleotide sequence ID" value="NZ_BAAAGA010000001.1"/>
</dbReference>
<protein>
    <submittedName>
        <fullName evidence="1">Uncharacterized protein</fullName>
    </submittedName>
</protein>
<organism evidence="1 2">
    <name type="scientific">Brevundimonas kwangchunensis</name>
    <dbReference type="NCBI Taxonomy" id="322163"/>
    <lineage>
        <taxon>Bacteria</taxon>
        <taxon>Pseudomonadati</taxon>
        <taxon>Pseudomonadota</taxon>
        <taxon>Alphaproteobacteria</taxon>
        <taxon>Caulobacterales</taxon>
        <taxon>Caulobacteraceae</taxon>
        <taxon>Brevundimonas</taxon>
    </lineage>
</organism>
<keyword evidence="2" id="KW-1185">Reference proteome</keyword>
<evidence type="ECO:0000313" key="1">
    <source>
        <dbReference type="EMBL" id="GAA0610606.1"/>
    </source>
</evidence>
<reference evidence="1 2" key="1">
    <citation type="journal article" date="2019" name="Int. J. Syst. Evol. Microbiol.">
        <title>The Global Catalogue of Microorganisms (GCM) 10K type strain sequencing project: providing services to taxonomists for standard genome sequencing and annotation.</title>
        <authorList>
            <consortium name="The Broad Institute Genomics Platform"/>
            <consortium name="The Broad Institute Genome Sequencing Center for Infectious Disease"/>
            <person name="Wu L."/>
            <person name="Ma J."/>
        </authorList>
    </citation>
    <scope>NUCLEOTIDE SEQUENCE [LARGE SCALE GENOMIC DNA]</scope>
    <source>
        <strain evidence="1 2">JCM 12928</strain>
    </source>
</reference>
<accession>A0ABN1GFP6</accession>
<sequence length="556" mass="58556">MKLRAFALTGVLMCGACSTPMLTSVDLRREAADGALATYAIGVTDIEIRRQPYGGAATLPEACADALATYDAARASYDEAWTPYDRARTDAADILSRLAEASPPSLTELQKRTTLARLRTLSGLANAARAAEAVALRAEERVDERCPVEQPRLEALSYVRPSPQLLFGLRLDGGMMSNDTLTIETSPDGLLTSITASADDQAGAAVVETATLIGRFSVSGSSVAGVVPDVSLGYTAAVAAPGGGSSNWLSQLFPGLAAVAPPPPPPPPPTAAERCRIAALPPEAQMDRMDERLDCVDLPSLRHLLQRVGYPSRAFPNKRPKAPLLPERFPLTELQRGGVHYDGLTISANCMQPVSSDLPTPAPGVVVATPTPCELVIDTNDGHRPRRFGFTGVSARHLTVVPVERADLVRNTTDLDFRSGMVSSVDVERPSVGAAAFALPGRAVTGVVRGITDALGNSKAIEEARVAQMTAETSRIQAEAARVTPPRPAWSAADTTYVSAMAEVETRRAEHARWVSADTPDPVQIATAAGALRNAQANANAAAQAAGRPLPFPDLI</sequence>
<proteinExistence type="predicted"/>